<name>A0A2M7VBB8_9BACT</name>
<comment type="caution">
    <text evidence="1">The sequence shown here is derived from an EMBL/GenBank/DDBJ whole genome shotgun (WGS) entry which is preliminary data.</text>
</comment>
<reference evidence="2" key="1">
    <citation type="submission" date="2017-09" db="EMBL/GenBank/DDBJ databases">
        <title>Depth-based differentiation of microbial function through sediment-hosted aquifers and enrichment of novel symbionts in the deep terrestrial subsurface.</title>
        <authorList>
            <person name="Probst A.J."/>
            <person name="Ladd B."/>
            <person name="Jarett J.K."/>
            <person name="Geller-Mcgrath D.E."/>
            <person name="Sieber C.M.K."/>
            <person name="Emerson J.B."/>
            <person name="Anantharaman K."/>
            <person name="Thomas B.C."/>
            <person name="Malmstrom R."/>
            <person name="Stieglmeier M."/>
            <person name="Klingl A."/>
            <person name="Woyke T."/>
            <person name="Ryan C.M."/>
            <person name="Banfield J.F."/>
        </authorList>
    </citation>
    <scope>NUCLEOTIDE SEQUENCE [LARGE SCALE GENOMIC DNA]</scope>
</reference>
<accession>A0A2M7VBB8</accession>
<evidence type="ECO:0008006" key="3">
    <source>
        <dbReference type="Google" id="ProtNLM"/>
    </source>
</evidence>
<gene>
    <name evidence="1" type="ORF">COX80_01575</name>
</gene>
<organism evidence="1 2">
    <name type="scientific">Candidatus Magasanikbacteria bacterium CG_4_10_14_0_2_um_filter_33_14</name>
    <dbReference type="NCBI Taxonomy" id="1974636"/>
    <lineage>
        <taxon>Bacteria</taxon>
        <taxon>Candidatus Magasanikiibacteriota</taxon>
    </lineage>
</organism>
<evidence type="ECO:0000313" key="2">
    <source>
        <dbReference type="Proteomes" id="UP000231453"/>
    </source>
</evidence>
<dbReference type="AlphaFoldDB" id="A0A2M7VBB8"/>
<proteinExistence type="predicted"/>
<protein>
    <recommendedName>
        <fullName evidence="3">AbiEi antitoxin C-terminal domain-containing protein</fullName>
    </recommendedName>
</protein>
<evidence type="ECO:0000313" key="1">
    <source>
        <dbReference type="EMBL" id="PIZ96317.1"/>
    </source>
</evidence>
<sequence length="211" mass="25209">MKYTSKDNLLEELKTLPYFKKELIYNLGKNEKTHNLADSTIDTYISRFLKHKDIISLKRGFYVTTDFYNKHRNDTTYLFYLSNILRSPSYISSWTALQYYNLTTEIIHTITAVTTKVTRSYKTKIGAFSYQSIKKDLFSDFSLIKNDDFEFFIATPAKALFDLLYFKTKQFKKIKLNDIEYLIEELRIDMAEMDETEKNKFYSMLKKIYKI</sequence>
<dbReference type="Proteomes" id="UP000231453">
    <property type="component" value="Unassembled WGS sequence"/>
</dbReference>
<dbReference type="EMBL" id="PFPL01000028">
    <property type="protein sequence ID" value="PIZ96317.1"/>
    <property type="molecule type" value="Genomic_DNA"/>
</dbReference>